<dbReference type="EMBL" id="BARW01041455">
    <property type="protein sequence ID" value="GAJ16531.1"/>
    <property type="molecule type" value="Genomic_DNA"/>
</dbReference>
<feature type="non-terminal residue" evidence="2">
    <location>
        <position position="1"/>
    </location>
</feature>
<name>X1VL91_9ZZZZ</name>
<accession>X1VL91</accession>
<proteinExistence type="predicted"/>
<reference evidence="2" key="1">
    <citation type="journal article" date="2014" name="Front. Microbiol.">
        <title>High frequency of phylogenetically diverse reductive dehalogenase-homologous genes in deep subseafloor sedimentary metagenomes.</title>
        <authorList>
            <person name="Kawai M."/>
            <person name="Futagami T."/>
            <person name="Toyoda A."/>
            <person name="Takaki Y."/>
            <person name="Nishi S."/>
            <person name="Hori S."/>
            <person name="Arai W."/>
            <person name="Tsubouchi T."/>
            <person name="Morono Y."/>
            <person name="Uchiyama I."/>
            <person name="Ito T."/>
            <person name="Fujiyama A."/>
            <person name="Inagaki F."/>
            <person name="Takami H."/>
        </authorList>
    </citation>
    <scope>NUCLEOTIDE SEQUENCE</scope>
    <source>
        <strain evidence="2">Expedition CK06-06</strain>
    </source>
</reference>
<evidence type="ECO:0000256" key="1">
    <source>
        <dbReference type="SAM" id="MobiDB-lite"/>
    </source>
</evidence>
<gene>
    <name evidence="2" type="ORF">S12H4_62064</name>
</gene>
<evidence type="ECO:0000313" key="2">
    <source>
        <dbReference type="EMBL" id="GAJ16531.1"/>
    </source>
</evidence>
<protein>
    <submittedName>
        <fullName evidence="2">Uncharacterized protein</fullName>
    </submittedName>
</protein>
<feature type="compositionally biased region" description="Basic and acidic residues" evidence="1">
    <location>
        <begin position="33"/>
        <end position="57"/>
    </location>
</feature>
<organism evidence="2">
    <name type="scientific">marine sediment metagenome</name>
    <dbReference type="NCBI Taxonomy" id="412755"/>
    <lineage>
        <taxon>unclassified sequences</taxon>
        <taxon>metagenomes</taxon>
        <taxon>ecological metagenomes</taxon>
    </lineage>
</organism>
<feature type="region of interest" description="Disordered" evidence="1">
    <location>
        <begin position="1"/>
        <end position="57"/>
    </location>
</feature>
<comment type="caution">
    <text evidence="2">The sequence shown here is derived from an EMBL/GenBank/DDBJ whole genome shotgun (WGS) entry which is preliminary data.</text>
</comment>
<dbReference type="AlphaFoldDB" id="X1VL91"/>
<sequence>PGTVRNPVKLSEPRNLSNPLPMSEPRGVRNPCHKSEPKIEIITKEREEDNDIRGKEG</sequence>